<reference evidence="1" key="1">
    <citation type="journal article" date="2020" name="Stud. Mycol.">
        <title>101 Dothideomycetes genomes: a test case for predicting lifestyles and emergence of pathogens.</title>
        <authorList>
            <person name="Haridas S."/>
            <person name="Albert R."/>
            <person name="Binder M."/>
            <person name="Bloem J."/>
            <person name="Labutti K."/>
            <person name="Salamov A."/>
            <person name="Andreopoulos B."/>
            <person name="Baker S."/>
            <person name="Barry K."/>
            <person name="Bills G."/>
            <person name="Bluhm B."/>
            <person name="Cannon C."/>
            <person name="Castanera R."/>
            <person name="Culley D."/>
            <person name="Daum C."/>
            <person name="Ezra D."/>
            <person name="Gonzalez J."/>
            <person name="Henrissat B."/>
            <person name="Kuo A."/>
            <person name="Liang C."/>
            <person name="Lipzen A."/>
            <person name="Lutzoni F."/>
            <person name="Magnuson J."/>
            <person name="Mondo S."/>
            <person name="Nolan M."/>
            <person name="Ohm R."/>
            <person name="Pangilinan J."/>
            <person name="Park H.-J."/>
            <person name="Ramirez L."/>
            <person name="Alfaro M."/>
            <person name="Sun H."/>
            <person name="Tritt A."/>
            <person name="Yoshinaga Y."/>
            <person name="Zwiers L.-H."/>
            <person name="Turgeon B."/>
            <person name="Goodwin S."/>
            <person name="Spatafora J."/>
            <person name="Crous P."/>
            <person name="Grigoriev I."/>
        </authorList>
    </citation>
    <scope>NUCLEOTIDE SEQUENCE</scope>
    <source>
        <strain evidence="1">ATCC 200398</strain>
    </source>
</reference>
<proteinExistence type="predicted"/>
<name>A0ACB6RBG5_9PLEO</name>
<sequence length="417" mass="46648">MLLGDNAAGSTFSLPLFSLLRVPTRAERATFQYAGSWLGISSSWGAGQNKRKVPTGYPVPLIHGHCRTIEEQDRDAGILSKPATLGSRNCGHCIIRRPLRNPLLAASDRHTSGAGLSSIGPLPRIVLSDSLEIDEFPGLPYCFSTFYGKTTFGQILHYRYSAAVHLLELDRTLEIHQFQTEAFVFLYCHRALIAFNPGVLCRTIRATITSSRTSLRRSIYSRDGHVISKASMVDISVPLFRNLSKISERPKFHSLDNQARDRTFPNLRRISHLHPVPLWRASSIVSDHFTIIGVVRRLPILPCIGHARTLFEPLARVASAARTILKDSFYQISLPTVEYGGSDLVQLDTRKRLVVSANIQSTLQIRNEHYALLSKYVHVHISPLAIMVNVVASCWFLNFYKLPLSQHIIVPCIVHPS</sequence>
<organism evidence="1 2">
    <name type="scientific">Lindgomyces ingoldianus</name>
    <dbReference type="NCBI Taxonomy" id="673940"/>
    <lineage>
        <taxon>Eukaryota</taxon>
        <taxon>Fungi</taxon>
        <taxon>Dikarya</taxon>
        <taxon>Ascomycota</taxon>
        <taxon>Pezizomycotina</taxon>
        <taxon>Dothideomycetes</taxon>
        <taxon>Pleosporomycetidae</taxon>
        <taxon>Pleosporales</taxon>
        <taxon>Lindgomycetaceae</taxon>
        <taxon>Lindgomyces</taxon>
    </lineage>
</organism>
<accession>A0ACB6RBG5</accession>
<evidence type="ECO:0000313" key="1">
    <source>
        <dbReference type="EMBL" id="KAF2476385.1"/>
    </source>
</evidence>
<keyword evidence="2" id="KW-1185">Reference proteome</keyword>
<comment type="caution">
    <text evidence="1">The sequence shown here is derived from an EMBL/GenBank/DDBJ whole genome shotgun (WGS) entry which is preliminary data.</text>
</comment>
<dbReference type="EMBL" id="MU003494">
    <property type="protein sequence ID" value="KAF2476385.1"/>
    <property type="molecule type" value="Genomic_DNA"/>
</dbReference>
<dbReference type="Proteomes" id="UP000799755">
    <property type="component" value="Unassembled WGS sequence"/>
</dbReference>
<protein>
    <submittedName>
        <fullName evidence="1">Uncharacterized protein</fullName>
    </submittedName>
</protein>
<gene>
    <name evidence="1" type="ORF">BDR25DRAFT_349497</name>
</gene>
<evidence type="ECO:0000313" key="2">
    <source>
        <dbReference type="Proteomes" id="UP000799755"/>
    </source>
</evidence>